<sequence length="97" mass="10285">MSSNSAANLVSHLPVQNSNGTTLEGVTMNYDGDSQSSASSVLENGQSSLFSDSNASLSSSAHHMKGIMPVLVEEIKYLMVELVTNPNNKSAQELDHC</sequence>
<evidence type="ECO:0000256" key="1">
    <source>
        <dbReference type="SAM" id="MobiDB-lite"/>
    </source>
</evidence>
<evidence type="ECO:0000313" key="2">
    <source>
        <dbReference type="EMBL" id="KAG1546357.1"/>
    </source>
</evidence>
<comment type="caution">
    <text evidence="2">The sequence shown here is derived from an EMBL/GenBank/DDBJ whole genome shotgun (WGS) entry which is preliminary data.</text>
</comment>
<organism evidence="2 3">
    <name type="scientific">Rhizopus oryzae</name>
    <name type="common">Mucormycosis agent</name>
    <name type="synonym">Rhizopus arrhizus var. delemar</name>
    <dbReference type="NCBI Taxonomy" id="64495"/>
    <lineage>
        <taxon>Eukaryota</taxon>
        <taxon>Fungi</taxon>
        <taxon>Fungi incertae sedis</taxon>
        <taxon>Mucoromycota</taxon>
        <taxon>Mucoromycotina</taxon>
        <taxon>Mucoromycetes</taxon>
        <taxon>Mucorales</taxon>
        <taxon>Mucorineae</taxon>
        <taxon>Rhizopodaceae</taxon>
        <taxon>Rhizopus</taxon>
    </lineage>
</organism>
<protein>
    <submittedName>
        <fullName evidence="2">Uncharacterized protein</fullName>
    </submittedName>
</protein>
<reference evidence="2" key="1">
    <citation type="journal article" date="2020" name="Microb. Genom.">
        <title>Genetic diversity of clinical and environmental Mucorales isolates obtained from an investigation of mucormycosis cases among solid organ transplant recipients.</title>
        <authorList>
            <person name="Nguyen M.H."/>
            <person name="Kaul D."/>
            <person name="Muto C."/>
            <person name="Cheng S.J."/>
            <person name="Richter R.A."/>
            <person name="Bruno V.M."/>
            <person name="Liu G."/>
            <person name="Beyhan S."/>
            <person name="Sundermann A.J."/>
            <person name="Mounaud S."/>
            <person name="Pasculle A.W."/>
            <person name="Nierman W.C."/>
            <person name="Driscoll E."/>
            <person name="Cumbie R."/>
            <person name="Clancy C.J."/>
            <person name="Dupont C.L."/>
        </authorList>
    </citation>
    <scope>NUCLEOTIDE SEQUENCE</scope>
    <source>
        <strain evidence="2">GL16</strain>
    </source>
</reference>
<feature type="region of interest" description="Disordered" evidence="1">
    <location>
        <begin position="1"/>
        <end position="45"/>
    </location>
</feature>
<feature type="compositionally biased region" description="Polar residues" evidence="1">
    <location>
        <begin position="32"/>
        <end position="45"/>
    </location>
</feature>
<accession>A0A9P6YEE5</accession>
<feature type="compositionally biased region" description="Polar residues" evidence="1">
    <location>
        <begin position="1"/>
        <end position="24"/>
    </location>
</feature>
<dbReference type="EMBL" id="JAANIT010000572">
    <property type="protein sequence ID" value="KAG1546357.1"/>
    <property type="molecule type" value="Genomic_DNA"/>
</dbReference>
<proteinExistence type="predicted"/>
<evidence type="ECO:0000313" key="3">
    <source>
        <dbReference type="Proteomes" id="UP000717996"/>
    </source>
</evidence>
<name>A0A9P6YEE5_RHIOR</name>
<dbReference type="AlphaFoldDB" id="A0A9P6YEE5"/>
<gene>
    <name evidence="2" type="ORF">G6F51_004923</name>
</gene>
<dbReference type="Proteomes" id="UP000717996">
    <property type="component" value="Unassembled WGS sequence"/>
</dbReference>